<reference evidence="4" key="1">
    <citation type="submission" date="2016-03" db="EMBL/GenBank/DDBJ databases">
        <authorList>
            <person name="Guldener U."/>
        </authorList>
    </citation>
    <scope>NUCLEOTIDE SEQUENCE [LARGE SCALE GENOMIC DNA]</scope>
</reference>
<name>A0A1E1MD68_RHYSE</name>
<feature type="compositionally biased region" description="Low complexity" evidence="1">
    <location>
        <begin position="142"/>
        <end position="157"/>
    </location>
</feature>
<accession>A0A1E1MD68</accession>
<evidence type="ECO:0000313" key="4">
    <source>
        <dbReference type="Proteomes" id="UP000177625"/>
    </source>
</evidence>
<evidence type="ECO:0000256" key="2">
    <source>
        <dbReference type="SAM" id="Phobius"/>
    </source>
</evidence>
<protein>
    <recommendedName>
        <fullName evidence="5">Tat pathway signal sequence</fullName>
    </recommendedName>
</protein>
<sequence length="371" mass="39668">MSFMFPVRSTSGSSSMHRRDPQSAGSLPAISEDGSSFLEPRDAPPVPERAWNRPPYKNSALGTPPSLKSGGSPPPYTHFDSSKDELQAPEGDKLTQLRGRLENNKHISKRGGWKRLAIIAAIVILCLVGLIVGLAVGLRNKHNGSSSERSGSSSPNGGASGTVVAAPNSSNNATFPAGSYRFDTYLNTASTNCTSNPATWRCYPYFTYATSPTQSTATFDWIISPSIGNKYTISSTQNFFSIIFNNASLSLMNAGADDEHYFFQTMMDKPTKPVAQLGSQNVASTCFFNSTTLQGSLYTKMPKTFMVNNDTSSMDTNGPFPAWPFAVKVEQVASAGSGTPTCLGPSGENLGDFSVADTTQLCDCLYLNTGT</sequence>
<feature type="region of interest" description="Disordered" evidence="1">
    <location>
        <begin position="142"/>
        <end position="166"/>
    </location>
</feature>
<organism evidence="3 4">
    <name type="scientific">Rhynchosporium secalis</name>
    <name type="common">Barley scald fungus</name>
    <dbReference type="NCBI Taxonomy" id="38038"/>
    <lineage>
        <taxon>Eukaryota</taxon>
        <taxon>Fungi</taxon>
        <taxon>Dikarya</taxon>
        <taxon>Ascomycota</taxon>
        <taxon>Pezizomycotina</taxon>
        <taxon>Leotiomycetes</taxon>
        <taxon>Helotiales</taxon>
        <taxon>Ploettnerulaceae</taxon>
        <taxon>Rhynchosporium</taxon>
    </lineage>
</organism>
<feature type="region of interest" description="Disordered" evidence="1">
    <location>
        <begin position="1"/>
        <end position="89"/>
    </location>
</feature>
<feature type="compositionally biased region" description="Low complexity" evidence="1">
    <location>
        <begin position="62"/>
        <end position="71"/>
    </location>
</feature>
<feature type="compositionally biased region" description="Basic and acidic residues" evidence="1">
    <location>
        <begin position="80"/>
        <end position="89"/>
    </location>
</feature>
<dbReference type="EMBL" id="FJVC01000274">
    <property type="protein sequence ID" value="CZT46994.1"/>
    <property type="molecule type" value="Genomic_DNA"/>
</dbReference>
<keyword evidence="2" id="KW-0472">Membrane</keyword>
<evidence type="ECO:0000313" key="3">
    <source>
        <dbReference type="EMBL" id="CZT46994.1"/>
    </source>
</evidence>
<dbReference type="AlphaFoldDB" id="A0A1E1MD68"/>
<gene>
    <name evidence="3" type="ORF">RSE6_07512</name>
</gene>
<evidence type="ECO:0008006" key="5">
    <source>
        <dbReference type="Google" id="ProtNLM"/>
    </source>
</evidence>
<keyword evidence="2" id="KW-0812">Transmembrane</keyword>
<feature type="transmembrane region" description="Helical" evidence="2">
    <location>
        <begin position="116"/>
        <end position="138"/>
    </location>
</feature>
<keyword evidence="4" id="KW-1185">Reference proteome</keyword>
<keyword evidence="2" id="KW-1133">Transmembrane helix</keyword>
<proteinExistence type="predicted"/>
<dbReference type="Proteomes" id="UP000177625">
    <property type="component" value="Unassembled WGS sequence"/>
</dbReference>
<evidence type="ECO:0000256" key="1">
    <source>
        <dbReference type="SAM" id="MobiDB-lite"/>
    </source>
</evidence>